<organism evidence="1 2">
    <name type="scientific">Porphyromonas endodontalis (strain ATCC 35406 / DSM 24491 / JCM 8526 / CCUG 16442 / BCRC 14492 / NCTC 13058 / HG 370)</name>
    <name type="common">Bacteroides endodontalis</name>
    <dbReference type="NCBI Taxonomy" id="553175"/>
    <lineage>
        <taxon>Bacteria</taxon>
        <taxon>Pseudomonadati</taxon>
        <taxon>Bacteroidota</taxon>
        <taxon>Bacteroidia</taxon>
        <taxon>Bacteroidales</taxon>
        <taxon>Porphyromonadaceae</taxon>
        <taxon>Porphyromonas</taxon>
    </lineage>
</organism>
<dbReference type="AlphaFoldDB" id="C3J8M1"/>
<evidence type="ECO:0000313" key="1">
    <source>
        <dbReference type="EMBL" id="EEN83370.1"/>
    </source>
</evidence>
<name>C3J8M1_POREA</name>
<accession>C3J8M1</accession>
<dbReference type="STRING" id="553175.POREN0001_0539"/>
<protein>
    <submittedName>
        <fullName evidence="1">Uncharacterized protein</fullName>
    </submittedName>
</protein>
<keyword evidence="2" id="KW-1185">Reference proteome</keyword>
<reference evidence="1 2" key="1">
    <citation type="submission" date="2009-04" db="EMBL/GenBank/DDBJ databases">
        <authorList>
            <person name="Sebastian Y."/>
            <person name="Madupu R."/>
            <person name="Durkin A.S."/>
            <person name="Torralba M."/>
            <person name="Methe B."/>
            <person name="Sutton G.G."/>
            <person name="Strausberg R.L."/>
            <person name="Nelson K.E."/>
        </authorList>
    </citation>
    <scope>NUCLEOTIDE SEQUENCE [LARGE SCALE GENOMIC DNA]</scope>
    <source>
        <strain evidence="2">ATCC 35406 / DSM 24491 / JCM 8526 / CCUG 16442 / BCRC 14492 / NCTC 13058 / HG 370</strain>
    </source>
</reference>
<evidence type="ECO:0000313" key="2">
    <source>
        <dbReference type="Proteomes" id="UP000004295"/>
    </source>
</evidence>
<sequence length="67" mass="7642">MVEHNLAKVRVASSSLVFRSKEGESLLTESPLLHKEVTDFLFLPNPAEGFPLRLRIHSASVYFLYRP</sequence>
<gene>
    <name evidence="1" type="ORF">POREN0001_0539</name>
</gene>
<comment type="caution">
    <text evidence="1">The sequence shown here is derived from an EMBL/GenBank/DDBJ whole genome shotgun (WGS) entry which is preliminary data.</text>
</comment>
<dbReference type="EMBL" id="ACNN01000007">
    <property type="protein sequence ID" value="EEN83370.1"/>
    <property type="molecule type" value="Genomic_DNA"/>
</dbReference>
<proteinExistence type="predicted"/>
<dbReference type="Proteomes" id="UP000004295">
    <property type="component" value="Unassembled WGS sequence"/>
</dbReference>